<keyword evidence="4" id="KW-0378">Hydrolase</keyword>
<evidence type="ECO:0000256" key="5">
    <source>
        <dbReference type="ARBA" id="ARBA00022912"/>
    </source>
</evidence>
<dbReference type="GO" id="GO:0005737">
    <property type="term" value="C:cytoplasm"/>
    <property type="evidence" value="ECO:0007669"/>
    <property type="project" value="UniProtKB-SubCell"/>
</dbReference>
<feature type="domain" description="Phosphotyrosine protein phosphatase I" evidence="8">
    <location>
        <begin position="3"/>
        <end position="146"/>
    </location>
</feature>
<dbReference type="PANTHER" id="PTHR11717">
    <property type="entry name" value="LOW MOLECULAR WEIGHT PROTEIN TYROSINE PHOSPHATASE"/>
    <property type="match status" value="1"/>
</dbReference>
<feature type="active site" description="Nucleophile" evidence="7">
    <location>
        <position position="9"/>
    </location>
</feature>
<comment type="catalytic activity">
    <reaction evidence="6">
        <text>O-phospho-L-tyrosyl-[protein] + H2O = L-tyrosyl-[protein] + phosphate</text>
        <dbReference type="Rhea" id="RHEA:10684"/>
        <dbReference type="Rhea" id="RHEA-COMP:10136"/>
        <dbReference type="Rhea" id="RHEA-COMP:20101"/>
        <dbReference type="ChEBI" id="CHEBI:15377"/>
        <dbReference type="ChEBI" id="CHEBI:43474"/>
        <dbReference type="ChEBI" id="CHEBI:46858"/>
        <dbReference type="ChEBI" id="CHEBI:61978"/>
        <dbReference type="EC" id="3.1.3.48"/>
    </reaction>
</comment>
<dbReference type="Proteomes" id="UP000053989">
    <property type="component" value="Unassembled WGS sequence"/>
</dbReference>
<accession>A0A0C3E0K6</accession>
<dbReference type="OrthoDB" id="3388at2759"/>
<evidence type="ECO:0000313" key="9">
    <source>
        <dbReference type="EMBL" id="KIM66330.1"/>
    </source>
</evidence>
<keyword evidence="10" id="KW-1185">Reference proteome</keyword>
<dbReference type="InterPro" id="IPR050438">
    <property type="entry name" value="LMW_PTPase"/>
</dbReference>
<evidence type="ECO:0000256" key="1">
    <source>
        <dbReference type="ARBA" id="ARBA00004496"/>
    </source>
</evidence>
<feature type="active site" evidence="7">
    <location>
        <position position="15"/>
    </location>
</feature>
<evidence type="ECO:0000256" key="7">
    <source>
        <dbReference type="PIRSR" id="PIRSR617867-1"/>
    </source>
</evidence>
<evidence type="ECO:0000256" key="6">
    <source>
        <dbReference type="ARBA" id="ARBA00051722"/>
    </source>
</evidence>
<reference evidence="9 10" key="1">
    <citation type="submission" date="2014-04" db="EMBL/GenBank/DDBJ databases">
        <authorList>
            <consortium name="DOE Joint Genome Institute"/>
            <person name="Kuo A."/>
            <person name="Kohler A."/>
            <person name="Nagy L.G."/>
            <person name="Floudas D."/>
            <person name="Copeland A."/>
            <person name="Barry K.W."/>
            <person name="Cichocki N."/>
            <person name="Veneault-Fourrey C."/>
            <person name="LaButti K."/>
            <person name="Lindquist E.A."/>
            <person name="Lipzen A."/>
            <person name="Lundell T."/>
            <person name="Morin E."/>
            <person name="Murat C."/>
            <person name="Sun H."/>
            <person name="Tunlid A."/>
            <person name="Henrissat B."/>
            <person name="Grigoriev I.V."/>
            <person name="Hibbett D.S."/>
            <person name="Martin F."/>
            <person name="Nordberg H.P."/>
            <person name="Cantor M.N."/>
            <person name="Hua S.X."/>
        </authorList>
    </citation>
    <scope>NUCLEOTIDE SEQUENCE [LARGE SCALE GENOMIC DNA]</scope>
    <source>
        <strain evidence="9 10">Foug A</strain>
    </source>
</reference>
<gene>
    <name evidence="9" type="ORF">SCLCIDRAFT_1211569</name>
</gene>
<evidence type="ECO:0000256" key="2">
    <source>
        <dbReference type="ARBA" id="ARBA00011063"/>
    </source>
</evidence>
<organism evidence="9 10">
    <name type="scientific">Scleroderma citrinum Foug A</name>
    <dbReference type="NCBI Taxonomy" id="1036808"/>
    <lineage>
        <taxon>Eukaryota</taxon>
        <taxon>Fungi</taxon>
        <taxon>Dikarya</taxon>
        <taxon>Basidiomycota</taxon>
        <taxon>Agaricomycotina</taxon>
        <taxon>Agaricomycetes</taxon>
        <taxon>Agaricomycetidae</taxon>
        <taxon>Boletales</taxon>
        <taxon>Sclerodermatineae</taxon>
        <taxon>Sclerodermataceae</taxon>
        <taxon>Scleroderma</taxon>
    </lineage>
</organism>
<dbReference type="HOGENOM" id="CLU_071415_2_0_1"/>
<keyword evidence="5" id="KW-0904">Protein phosphatase</keyword>
<evidence type="ECO:0000259" key="8">
    <source>
        <dbReference type="SMART" id="SM00226"/>
    </source>
</evidence>
<name>A0A0C3E0K6_9AGAM</name>
<dbReference type="AlphaFoldDB" id="A0A0C3E0K6"/>
<keyword evidence="3" id="KW-0963">Cytoplasm</keyword>
<dbReference type="Gene3D" id="3.40.50.2300">
    <property type="match status" value="1"/>
</dbReference>
<sequence length="150" mass="16723">MTLSVLIVCLGNICRSPMGEAVLKHEAQKRGIDINVDSAGTSSCHAGDDPDDRTIETCKKHKVPIQHSARQVKESDFKDFQYILAADGSNLRNLQKLEPSDPSAELRLWGSYLDNKPIADPYYGDMNDFERCFEQCTKLSNGFLDEVVGK</sequence>
<dbReference type="FunFam" id="3.40.50.2300:FF:000105">
    <property type="entry name" value="Low molecular weight phosphotyrosine protein"/>
    <property type="match status" value="1"/>
</dbReference>
<dbReference type="InterPro" id="IPR023485">
    <property type="entry name" value="Ptyr_pPase"/>
</dbReference>
<protein>
    <recommendedName>
        <fullName evidence="8">Phosphotyrosine protein phosphatase I domain-containing protein</fullName>
    </recommendedName>
</protein>
<comment type="subcellular location">
    <subcellularLocation>
        <location evidence="1">Cytoplasm</location>
    </subcellularLocation>
</comment>
<reference evidence="10" key="2">
    <citation type="submission" date="2015-01" db="EMBL/GenBank/DDBJ databases">
        <title>Evolutionary Origins and Diversification of the Mycorrhizal Mutualists.</title>
        <authorList>
            <consortium name="DOE Joint Genome Institute"/>
            <consortium name="Mycorrhizal Genomics Consortium"/>
            <person name="Kohler A."/>
            <person name="Kuo A."/>
            <person name="Nagy L.G."/>
            <person name="Floudas D."/>
            <person name="Copeland A."/>
            <person name="Barry K.W."/>
            <person name="Cichocki N."/>
            <person name="Veneault-Fourrey C."/>
            <person name="LaButti K."/>
            <person name="Lindquist E.A."/>
            <person name="Lipzen A."/>
            <person name="Lundell T."/>
            <person name="Morin E."/>
            <person name="Murat C."/>
            <person name="Riley R."/>
            <person name="Ohm R."/>
            <person name="Sun H."/>
            <person name="Tunlid A."/>
            <person name="Henrissat B."/>
            <person name="Grigoriev I.V."/>
            <person name="Hibbett D.S."/>
            <person name="Martin F."/>
        </authorList>
    </citation>
    <scope>NUCLEOTIDE SEQUENCE [LARGE SCALE GENOMIC DNA]</scope>
    <source>
        <strain evidence="10">Foug A</strain>
    </source>
</reference>
<feature type="active site" description="Proton donor" evidence="7">
    <location>
        <position position="120"/>
    </location>
</feature>
<comment type="similarity">
    <text evidence="2">Belongs to the low molecular weight phosphotyrosine protein phosphatase family.</text>
</comment>
<evidence type="ECO:0000256" key="4">
    <source>
        <dbReference type="ARBA" id="ARBA00022801"/>
    </source>
</evidence>
<dbReference type="PRINTS" id="PR00719">
    <property type="entry name" value="LMWPTPASE"/>
</dbReference>
<dbReference type="EMBL" id="KN822018">
    <property type="protein sequence ID" value="KIM66330.1"/>
    <property type="molecule type" value="Genomic_DNA"/>
</dbReference>
<dbReference type="Pfam" id="PF01451">
    <property type="entry name" value="LMWPc"/>
    <property type="match status" value="1"/>
</dbReference>
<dbReference type="GO" id="GO:0004725">
    <property type="term" value="F:protein tyrosine phosphatase activity"/>
    <property type="evidence" value="ECO:0007669"/>
    <property type="project" value="UniProtKB-EC"/>
</dbReference>
<dbReference type="InParanoid" id="A0A0C3E0K6"/>
<evidence type="ECO:0000313" key="10">
    <source>
        <dbReference type="Proteomes" id="UP000053989"/>
    </source>
</evidence>
<dbReference type="CDD" id="cd16343">
    <property type="entry name" value="LMWPTP"/>
    <property type="match status" value="1"/>
</dbReference>
<dbReference type="PANTHER" id="PTHR11717:SF7">
    <property type="entry name" value="LOW MOLECULAR WEIGHT PHOSPHOTYROSINE PROTEIN PHOSPHATASE"/>
    <property type="match status" value="1"/>
</dbReference>
<dbReference type="InterPro" id="IPR036196">
    <property type="entry name" value="Ptyr_pPase_sf"/>
</dbReference>
<dbReference type="SMART" id="SM00226">
    <property type="entry name" value="LMWPc"/>
    <property type="match status" value="1"/>
</dbReference>
<dbReference type="STRING" id="1036808.A0A0C3E0K6"/>
<evidence type="ECO:0000256" key="3">
    <source>
        <dbReference type="ARBA" id="ARBA00022490"/>
    </source>
</evidence>
<dbReference type="FunCoup" id="A0A0C3E0K6">
    <property type="interactions" value="258"/>
</dbReference>
<proteinExistence type="inferred from homology"/>
<dbReference type="InterPro" id="IPR017867">
    <property type="entry name" value="Tyr_phospatase_low_mol_wt"/>
</dbReference>
<dbReference type="SUPFAM" id="SSF52788">
    <property type="entry name" value="Phosphotyrosine protein phosphatases I"/>
    <property type="match status" value="1"/>
</dbReference>